<gene>
    <name evidence="1" type="ORF">HPB49_021128</name>
</gene>
<sequence length="516" mass="57043">MYSVPIEKYKHKVEGLQRKLDKVELRKAVVEAEVRELTGDLVAETPCCKLSRPAWAAVVQRRLTTSCPHLPSCRQARRWPDPSTSIHSTTLESTVVPPDLGWRSNETAHSSAPKRRRSNKEPLSSGVRLTMAVHVRLLSDRDSKTTSIVLMVVTPAPMVKPTSASSRHPTTDESALVSPNWKRRSNEAAQSPATNGRQSKKDPPLPAVRVNVAVRVRLLSVRDFQTASIVRVLDDRCHMFDPKAEAESFYFEDGGNVKPNEDQTLMFYQFFDETEDHVYVFQNTTRGMLTMLLEGCNCSEFACISTGVDKSFASLGFVECSGVVSLMASEFYQRVDKLRSEGQTCDVAAACLEVYNKVVQDLLCLDQANGIAILNLTIHKVKEAGTLLELLLKGNKNRSQHATRANAESSWSHAIFENYVTVTGTATSTSNETRISMCSADLAGSKHAAAASRDTKDQMRDGTKLNLSLLALGNCIDRRSKNGTKQVPYQDSKLTHILKVSLGGSGTTLRLGQRRR</sequence>
<accession>A0ACB8E360</accession>
<dbReference type="EMBL" id="CM023470">
    <property type="protein sequence ID" value="KAH7981051.1"/>
    <property type="molecule type" value="Genomic_DNA"/>
</dbReference>
<organism evidence="1 2">
    <name type="scientific">Dermacentor silvarum</name>
    <name type="common">Tick</name>
    <dbReference type="NCBI Taxonomy" id="543639"/>
    <lineage>
        <taxon>Eukaryota</taxon>
        <taxon>Metazoa</taxon>
        <taxon>Ecdysozoa</taxon>
        <taxon>Arthropoda</taxon>
        <taxon>Chelicerata</taxon>
        <taxon>Arachnida</taxon>
        <taxon>Acari</taxon>
        <taxon>Parasitiformes</taxon>
        <taxon>Ixodida</taxon>
        <taxon>Ixodoidea</taxon>
        <taxon>Ixodidae</taxon>
        <taxon>Rhipicephalinae</taxon>
        <taxon>Dermacentor</taxon>
    </lineage>
</organism>
<evidence type="ECO:0000313" key="1">
    <source>
        <dbReference type="EMBL" id="KAH7981051.1"/>
    </source>
</evidence>
<proteinExistence type="predicted"/>
<comment type="caution">
    <text evidence="1">The sequence shown here is derived from an EMBL/GenBank/DDBJ whole genome shotgun (WGS) entry which is preliminary data.</text>
</comment>
<dbReference type="Proteomes" id="UP000821865">
    <property type="component" value="Chromosome 1"/>
</dbReference>
<keyword evidence="2" id="KW-1185">Reference proteome</keyword>
<protein>
    <submittedName>
        <fullName evidence="1">Uncharacterized protein</fullName>
    </submittedName>
</protein>
<evidence type="ECO:0000313" key="2">
    <source>
        <dbReference type="Proteomes" id="UP000821865"/>
    </source>
</evidence>
<name>A0ACB8E360_DERSI</name>
<reference evidence="1" key="1">
    <citation type="submission" date="2020-05" db="EMBL/GenBank/DDBJ databases">
        <title>Large-scale comparative analyses of tick genomes elucidate their genetic diversity and vector capacities.</title>
        <authorList>
            <person name="Jia N."/>
            <person name="Wang J."/>
            <person name="Shi W."/>
            <person name="Du L."/>
            <person name="Sun Y."/>
            <person name="Zhan W."/>
            <person name="Jiang J."/>
            <person name="Wang Q."/>
            <person name="Zhang B."/>
            <person name="Ji P."/>
            <person name="Sakyi L.B."/>
            <person name="Cui X."/>
            <person name="Yuan T."/>
            <person name="Jiang B."/>
            <person name="Yang W."/>
            <person name="Lam T.T.-Y."/>
            <person name="Chang Q."/>
            <person name="Ding S."/>
            <person name="Wang X."/>
            <person name="Zhu J."/>
            <person name="Ruan X."/>
            <person name="Zhao L."/>
            <person name="Wei J."/>
            <person name="Que T."/>
            <person name="Du C."/>
            <person name="Cheng J."/>
            <person name="Dai P."/>
            <person name="Han X."/>
            <person name="Huang E."/>
            <person name="Gao Y."/>
            <person name="Liu J."/>
            <person name="Shao H."/>
            <person name="Ye R."/>
            <person name="Li L."/>
            <person name="Wei W."/>
            <person name="Wang X."/>
            <person name="Wang C."/>
            <person name="Yang T."/>
            <person name="Huo Q."/>
            <person name="Li W."/>
            <person name="Guo W."/>
            <person name="Chen H."/>
            <person name="Zhou L."/>
            <person name="Ni X."/>
            <person name="Tian J."/>
            <person name="Zhou Y."/>
            <person name="Sheng Y."/>
            <person name="Liu T."/>
            <person name="Pan Y."/>
            <person name="Xia L."/>
            <person name="Li J."/>
            <person name="Zhao F."/>
            <person name="Cao W."/>
        </authorList>
    </citation>
    <scope>NUCLEOTIDE SEQUENCE</scope>
    <source>
        <strain evidence="1">Dsil-2018</strain>
    </source>
</reference>